<dbReference type="PANTHER" id="PTHR47331">
    <property type="entry name" value="PHD-TYPE DOMAIN-CONTAINING PROTEIN"/>
    <property type="match status" value="1"/>
</dbReference>
<feature type="region of interest" description="Disordered" evidence="1">
    <location>
        <begin position="1"/>
        <end position="33"/>
    </location>
</feature>
<reference evidence="3 4" key="1">
    <citation type="submission" date="2024-06" db="EMBL/GenBank/DDBJ databases">
        <title>A chromosome-level genome assembly of beet webworm, Loxostege sticticalis.</title>
        <authorList>
            <person name="Zhang Y."/>
        </authorList>
    </citation>
    <scope>NUCLEOTIDE SEQUENCE [LARGE SCALE GENOMIC DNA]</scope>
    <source>
        <strain evidence="3">AQ026</strain>
        <tissue evidence="3">Whole body</tissue>
    </source>
</reference>
<dbReference type="InterPro" id="IPR000477">
    <property type="entry name" value="RT_dom"/>
</dbReference>
<dbReference type="InterPro" id="IPR021109">
    <property type="entry name" value="Peptidase_aspartic_dom_sf"/>
</dbReference>
<evidence type="ECO:0000259" key="2">
    <source>
        <dbReference type="Pfam" id="PF00078"/>
    </source>
</evidence>
<comment type="caution">
    <text evidence="3">The sequence shown here is derived from an EMBL/GenBank/DDBJ whole genome shotgun (WGS) entry which is preliminary data.</text>
</comment>
<feature type="region of interest" description="Disordered" evidence="1">
    <location>
        <begin position="338"/>
        <end position="367"/>
    </location>
</feature>
<dbReference type="CDD" id="cd01644">
    <property type="entry name" value="RT_pepA17"/>
    <property type="match status" value="1"/>
</dbReference>
<organism evidence="3 4">
    <name type="scientific">Loxostege sticticalis</name>
    <name type="common">Beet webworm moth</name>
    <dbReference type="NCBI Taxonomy" id="481309"/>
    <lineage>
        <taxon>Eukaryota</taxon>
        <taxon>Metazoa</taxon>
        <taxon>Ecdysozoa</taxon>
        <taxon>Arthropoda</taxon>
        <taxon>Hexapoda</taxon>
        <taxon>Insecta</taxon>
        <taxon>Pterygota</taxon>
        <taxon>Neoptera</taxon>
        <taxon>Endopterygota</taxon>
        <taxon>Lepidoptera</taxon>
        <taxon>Glossata</taxon>
        <taxon>Ditrysia</taxon>
        <taxon>Pyraloidea</taxon>
        <taxon>Crambidae</taxon>
        <taxon>Pyraustinae</taxon>
        <taxon>Loxostege</taxon>
    </lineage>
</organism>
<accession>A0ABR3HKH1</accession>
<protein>
    <recommendedName>
        <fullName evidence="2">Reverse transcriptase domain-containing protein</fullName>
    </recommendedName>
</protein>
<gene>
    <name evidence="3" type="ORF">ABMA27_004736</name>
</gene>
<dbReference type="Pfam" id="PF03564">
    <property type="entry name" value="DUF1759"/>
    <property type="match status" value="1"/>
</dbReference>
<dbReference type="EMBL" id="JBEUOH010000017">
    <property type="protein sequence ID" value="KAL0870901.1"/>
    <property type="molecule type" value="Genomic_DNA"/>
</dbReference>
<dbReference type="InterPro" id="IPR043502">
    <property type="entry name" value="DNA/RNA_pol_sf"/>
</dbReference>
<dbReference type="PANTHER" id="PTHR47331:SF5">
    <property type="entry name" value="RIBONUCLEASE H"/>
    <property type="match status" value="1"/>
</dbReference>
<feature type="compositionally biased region" description="Low complexity" evidence="1">
    <location>
        <begin position="339"/>
        <end position="367"/>
    </location>
</feature>
<dbReference type="CDD" id="cd00303">
    <property type="entry name" value="retropepsin_like"/>
    <property type="match status" value="1"/>
</dbReference>
<feature type="domain" description="Reverse transcriptase" evidence="2">
    <location>
        <begin position="826"/>
        <end position="969"/>
    </location>
</feature>
<sequence>MSENSDSTSKLALPNPKEGSRSPSAERSSNDFKVTDLKKQRKTLKGRVTSFETYISKFQDSVITKCQSLELSLRISKMESLFEDFDKIQTNIEYLSDENNLTVNMEYRETFEEQYFRCLSIAKSIVDDSDNQTLNNKPVISDKNASLQFKLPDIKLPSFGGSYDDWLEFKNSYLTMIHKRTDLNAIHKFHYLRSSLTGSALQVISALEFTAENYAHAWDLLLNRFQNDRLLVHNHVKSLFSIPNMNKESPLLIRKMIDSILRNLRSLKSLEEPTESWDTLIMYIIVCKLDSSTEREWENHKGALVSGFQSQSPKRKLILDDLLTFLRNRADLLEMVNVNSNPNNSQSSSKSQNNNYSKNNNKSFHSSKTPVAHAQSLSYVATNTAKSAKRNRSCDMCRGNHALYMCSMFLNLSIEDRYKLVSDKNLCYNCLRGGHSISECYFGPCQHCKQKHNSLLHKNSNDDNSNSSTLHPEPKPSQVKSTVLHSSLGSQCNDGVRTDQLIPPPVLLPTALVEVIDDNNKRHTARALLDSGSQHCFVSDAFCKRINYTNFLQSTVQISGVGQSVTQSNKLCDLTIRSKVNDYYTNMRCYVLPGKITSFLPTVSIDVSSIQIPKHIQLADPNYNIPSEIDLLIGADIFWDLLNEDKIRLTTGSYLQDSKLGWVISGPIYTNKLPSRNCNIQCNFVQNVDNIDLQLNKFWELEDLSKVHTLSSSERKCEEIFLNTTKRELDGRFSVQMPLKESADSLGDSYTIAYKRFIALERKLDRTPEYKRMYSDFMREYRELGHMTKVDTYSCPYYFLPHHGVFREGSTTTKLRVVFDASCATTSGKSLNDIQYIGPKLQNEVFSVLLRFRQYRCVACADIEKAYRQTLVQPDQRNLLLILWREKASDPIEIYQLNTVTYGTASAPYLCIRCLHQVAQECDDAVVSRVIREDFFVDDLLTSHDDPKKLIDICEKTSHILSEYGYPLRKWTFNCDETVEAQSKDLAIGEHTQTKTLGLGWHNKRDEFHYTTKLNSVNTSLLTKRNMLS</sequence>
<dbReference type="Proteomes" id="UP001549920">
    <property type="component" value="Unassembled WGS sequence"/>
</dbReference>
<dbReference type="InterPro" id="IPR005312">
    <property type="entry name" value="DUF1759"/>
</dbReference>
<dbReference type="Pfam" id="PF00078">
    <property type="entry name" value="RVT_1"/>
    <property type="match status" value="1"/>
</dbReference>
<dbReference type="Gene3D" id="2.40.70.10">
    <property type="entry name" value="Acid Proteases"/>
    <property type="match status" value="1"/>
</dbReference>
<name>A0ABR3HKH1_LOXSC</name>
<proteinExistence type="predicted"/>
<feature type="compositionally biased region" description="Polar residues" evidence="1">
    <location>
        <begin position="1"/>
        <end position="10"/>
    </location>
</feature>
<dbReference type="SUPFAM" id="SSF56672">
    <property type="entry name" value="DNA/RNA polymerases"/>
    <property type="match status" value="1"/>
</dbReference>
<evidence type="ECO:0000313" key="4">
    <source>
        <dbReference type="Proteomes" id="UP001549920"/>
    </source>
</evidence>
<evidence type="ECO:0000256" key="1">
    <source>
        <dbReference type="SAM" id="MobiDB-lite"/>
    </source>
</evidence>
<evidence type="ECO:0000313" key="3">
    <source>
        <dbReference type="EMBL" id="KAL0870901.1"/>
    </source>
</evidence>
<feature type="region of interest" description="Disordered" evidence="1">
    <location>
        <begin position="458"/>
        <end position="480"/>
    </location>
</feature>
<keyword evidence="4" id="KW-1185">Reference proteome</keyword>